<dbReference type="EMBL" id="JAKRKC020000003">
    <property type="protein sequence ID" value="MCK2221942.1"/>
    <property type="molecule type" value="Genomic_DNA"/>
</dbReference>
<name>A0ABT0GBH6_9ACTN</name>
<gene>
    <name evidence="2" type="ORF">MF672_050260</name>
</gene>
<feature type="chain" id="PRO_5045680440" description="MFS transporter" evidence="1">
    <location>
        <begin position="22"/>
        <end position="67"/>
    </location>
</feature>
<evidence type="ECO:0000313" key="3">
    <source>
        <dbReference type="Proteomes" id="UP001317259"/>
    </source>
</evidence>
<sequence>MLLVLAALGTFSFGGLGTAVAGHLTGPDGNGSLAFLTAAVVSMPAALVPGRTGPHDDVKCSRVHPEI</sequence>
<dbReference type="Proteomes" id="UP001317259">
    <property type="component" value="Unassembled WGS sequence"/>
</dbReference>
<reference evidence="2 3" key="1">
    <citation type="submission" date="2022-04" db="EMBL/GenBank/DDBJ databases">
        <title>Genome draft of Actinomadura sp. ATCC 31491.</title>
        <authorList>
            <person name="Shi X."/>
            <person name="Du Y."/>
        </authorList>
    </citation>
    <scope>NUCLEOTIDE SEQUENCE [LARGE SCALE GENOMIC DNA]</scope>
    <source>
        <strain evidence="2 3">ATCC 31491</strain>
    </source>
</reference>
<keyword evidence="1" id="KW-0732">Signal</keyword>
<evidence type="ECO:0008006" key="4">
    <source>
        <dbReference type="Google" id="ProtNLM"/>
    </source>
</evidence>
<accession>A0ABT0GBH6</accession>
<organism evidence="2 3">
    <name type="scientific">Actinomadura luzonensis</name>
    <dbReference type="NCBI Taxonomy" id="2805427"/>
    <lineage>
        <taxon>Bacteria</taxon>
        <taxon>Bacillati</taxon>
        <taxon>Actinomycetota</taxon>
        <taxon>Actinomycetes</taxon>
        <taxon>Streptosporangiales</taxon>
        <taxon>Thermomonosporaceae</taxon>
        <taxon>Actinomadura</taxon>
    </lineage>
</organism>
<evidence type="ECO:0000313" key="2">
    <source>
        <dbReference type="EMBL" id="MCK2221942.1"/>
    </source>
</evidence>
<comment type="caution">
    <text evidence="2">The sequence shown here is derived from an EMBL/GenBank/DDBJ whole genome shotgun (WGS) entry which is preliminary data.</text>
</comment>
<evidence type="ECO:0000256" key="1">
    <source>
        <dbReference type="SAM" id="SignalP"/>
    </source>
</evidence>
<dbReference type="RefSeq" id="WP_242377603.1">
    <property type="nucleotide sequence ID" value="NZ_JAKRKC020000003.1"/>
</dbReference>
<proteinExistence type="predicted"/>
<protein>
    <recommendedName>
        <fullName evidence="4">MFS transporter</fullName>
    </recommendedName>
</protein>
<feature type="signal peptide" evidence="1">
    <location>
        <begin position="1"/>
        <end position="21"/>
    </location>
</feature>
<keyword evidence="3" id="KW-1185">Reference proteome</keyword>